<evidence type="ECO:0000313" key="1">
    <source>
        <dbReference type="EMBL" id="GHE94980.1"/>
    </source>
</evidence>
<organism evidence="1 2">
    <name type="scientific">Streptomyces fumanus</name>
    <dbReference type="NCBI Taxonomy" id="67302"/>
    <lineage>
        <taxon>Bacteria</taxon>
        <taxon>Bacillati</taxon>
        <taxon>Actinomycetota</taxon>
        <taxon>Actinomycetes</taxon>
        <taxon>Kitasatosporales</taxon>
        <taxon>Streptomycetaceae</taxon>
        <taxon>Streptomyces</taxon>
    </lineage>
</organism>
<dbReference type="RefSeq" id="WP_190203682.1">
    <property type="nucleotide sequence ID" value="NZ_BNBI01000003.1"/>
</dbReference>
<reference evidence="1" key="1">
    <citation type="journal article" date="2014" name="Int. J. Syst. Evol. Microbiol.">
        <title>Complete genome sequence of Corynebacterium casei LMG S-19264T (=DSM 44701T), isolated from a smear-ripened cheese.</title>
        <authorList>
            <consortium name="US DOE Joint Genome Institute (JGI-PGF)"/>
            <person name="Walter F."/>
            <person name="Albersmeier A."/>
            <person name="Kalinowski J."/>
            <person name="Ruckert C."/>
        </authorList>
    </citation>
    <scope>NUCLEOTIDE SEQUENCE</scope>
    <source>
        <strain evidence="1">JCM 4477</strain>
    </source>
</reference>
<reference evidence="1" key="2">
    <citation type="submission" date="2020-09" db="EMBL/GenBank/DDBJ databases">
        <authorList>
            <person name="Sun Q."/>
            <person name="Ohkuma M."/>
        </authorList>
    </citation>
    <scope>NUCLEOTIDE SEQUENCE</scope>
    <source>
        <strain evidence="1">JCM 4477</strain>
    </source>
</reference>
<proteinExistence type="predicted"/>
<keyword evidence="2" id="KW-1185">Reference proteome</keyword>
<dbReference type="EMBL" id="BNBI01000003">
    <property type="protein sequence ID" value="GHE94980.1"/>
    <property type="molecule type" value="Genomic_DNA"/>
</dbReference>
<gene>
    <name evidence="1" type="ORF">GCM10018772_18870</name>
</gene>
<dbReference type="Proteomes" id="UP000630718">
    <property type="component" value="Unassembled WGS sequence"/>
</dbReference>
<accession>A0A919AA18</accession>
<name>A0A919AA18_9ACTN</name>
<evidence type="ECO:0000313" key="2">
    <source>
        <dbReference type="Proteomes" id="UP000630718"/>
    </source>
</evidence>
<protein>
    <submittedName>
        <fullName evidence="1">Uncharacterized protein</fullName>
    </submittedName>
</protein>
<dbReference type="AlphaFoldDB" id="A0A919AA18"/>
<sequence>MNSNEKQDARDATVERVVTAWLAETERHDRTAAERARAGWRDGSLSGRAAEDLATWVTARVTDTAFNADEGPRVDAPVRITPGDKDTVHRWLRDHGHPV</sequence>
<comment type="caution">
    <text evidence="1">The sequence shown here is derived from an EMBL/GenBank/DDBJ whole genome shotgun (WGS) entry which is preliminary data.</text>
</comment>